<dbReference type="Proteomes" id="UP000034883">
    <property type="component" value="Chromosome"/>
</dbReference>
<dbReference type="EMBL" id="CP011125">
    <property type="protein sequence ID" value="AKF05568.1"/>
    <property type="molecule type" value="Genomic_DNA"/>
</dbReference>
<dbReference type="AlphaFoldDB" id="A0A0F6W262"/>
<feature type="chain" id="PRO_5002511125" evidence="2">
    <location>
        <begin position="18"/>
        <end position="147"/>
    </location>
</feature>
<dbReference type="GO" id="GO:0006281">
    <property type="term" value="P:DNA repair"/>
    <property type="evidence" value="ECO:0007669"/>
    <property type="project" value="InterPro"/>
</dbReference>
<dbReference type="NCBIfam" id="TIGR00426">
    <property type="entry name" value="competence protein ComEA helix-hairpin-helix repeat region"/>
    <property type="match status" value="1"/>
</dbReference>
<sequence length="147" mass="15544">MGLVRATIAALAISTLAATPHADAQRRQVATAQTSASRAPAAAPATASAEGVVNIQTASVEELQRLPGIGPSKAQAIVAFRERTAFRRVEDILRVRGIGRATFRRLRPMITVTGPTTLTQDVRSPRRAQSSEDAADAESESEPDGEE</sequence>
<dbReference type="GO" id="GO:0003677">
    <property type="term" value="F:DNA binding"/>
    <property type="evidence" value="ECO:0007669"/>
    <property type="project" value="InterPro"/>
</dbReference>
<evidence type="ECO:0000259" key="3">
    <source>
        <dbReference type="SMART" id="SM00278"/>
    </source>
</evidence>
<proteinExistence type="predicted"/>
<keyword evidence="2" id="KW-0732">Signal</keyword>
<dbReference type="GO" id="GO:0015627">
    <property type="term" value="C:type II protein secretion system complex"/>
    <property type="evidence" value="ECO:0007669"/>
    <property type="project" value="TreeGrafter"/>
</dbReference>
<dbReference type="OrthoDB" id="5296317at2"/>
<feature type="signal peptide" evidence="2">
    <location>
        <begin position="1"/>
        <end position="17"/>
    </location>
</feature>
<organism evidence="4 5">
    <name type="scientific">Sandaracinus amylolyticus</name>
    <dbReference type="NCBI Taxonomy" id="927083"/>
    <lineage>
        <taxon>Bacteria</taxon>
        <taxon>Pseudomonadati</taxon>
        <taxon>Myxococcota</taxon>
        <taxon>Polyangia</taxon>
        <taxon>Polyangiales</taxon>
        <taxon>Sandaracinaceae</taxon>
        <taxon>Sandaracinus</taxon>
    </lineage>
</organism>
<feature type="domain" description="Helix-hairpin-helix DNA-binding motif class 1" evidence="3">
    <location>
        <begin position="90"/>
        <end position="109"/>
    </location>
</feature>
<dbReference type="InterPro" id="IPR051675">
    <property type="entry name" value="Endo/Exo/Phosphatase_dom_1"/>
</dbReference>
<dbReference type="STRING" id="927083.DB32_002717"/>
<protein>
    <submittedName>
        <fullName evidence="4">Late competence protein ComEA, DNA receptor</fullName>
    </submittedName>
</protein>
<dbReference type="InterPro" id="IPR010994">
    <property type="entry name" value="RuvA_2-like"/>
</dbReference>
<dbReference type="SUPFAM" id="SSF47781">
    <property type="entry name" value="RuvA domain 2-like"/>
    <property type="match status" value="1"/>
</dbReference>
<accession>A0A0F6W262</accession>
<feature type="region of interest" description="Disordered" evidence="1">
    <location>
        <begin position="114"/>
        <end position="147"/>
    </location>
</feature>
<evidence type="ECO:0000313" key="4">
    <source>
        <dbReference type="EMBL" id="AKF05568.1"/>
    </source>
</evidence>
<gene>
    <name evidence="4" type="ORF">DB32_002717</name>
</gene>
<evidence type="ECO:0000256" key="2">
    <source>
        <dbReference type="SAM" id="SignalP"/>
    </source>
</evidence>
<dbReference type="GO" id="GO:0015628">
    <property type="term" value="P:protein secretion by the type II secretion system"/>
    <property type="evidence" value="ECO:0007669"/>
    <property type="project" value="TreeGrafter"/>
</dbReference>
<evidence type="ECO:0000256" key="1">
    <source>
        <dbReference type="SAM" id="MobiDB-lite"/>
    </source>
</evidence>
<feature type="region of interest" description="Disordered" evidence="1">
    <location>
        <begin position="27"/>
        <end position="49"/>
    </location>
</feature>
<feature type="domain" description="Helix-hairpin-helix DNA-binding motif class 1" evidence="3">
    <location>
        <begin position="61"/>
        <end position="80"/>
    </location>
</feature>
<dbReference type="Pfam" id="PF12836">
    <property type="entry name" value="HHH_3"/>
    <property type="match status" value="1"/>
</dbReference>
<dbReference type="KEGG" id="samy:DB32_002717"/>
<dbReference type="InterPro" id="IPR003583">
    <property type="entry name" value="Hlx-hairpin-Hlx_DNA-bd_motif"/>
</dbReference>
<reference evidence="4 5" key="1">
    <citation type="submission" date="2015-03" db="EMBL/GenBank/DDBJ databases">
        <title>Genome assembly of Sandaracinus amylolyticus DSM 53668.</title>
        <authorList>
            <person name="Sharma G."/>
            <person name="Subramanian S."/>
        </authorList>
    </citation>
    <scope>NUCLEOTIDE SEQUENCE [LARGE SCALE GENOMIC DNA]</scope>
    <source>
        <strain evidence="4 5">DSM 53668</strain>
    </source>
</reference>
<keyword evidence="4" id="KW-0675">Receptor</keyword>
<evidence type="ECO:0000313" key="5">
    <source>
        <dbReference type="Proteomes" id="UP000034883"/>
    </source>
</evidence>
<keyword evidence="5" id="KW-1185">Reference proteome</keyword>
<feature type="compositionally biased region" description="Low complexity" evidence="1">
    <location>
        <begin position="30"/>
        <end position="49"/>
    </location>
</feature>
<dbReference type="PANTHER" id="PTHR21180">
    <property type="entry name" value="ENDONUCLEASE/EXONUCLEASE/PHOSPHATASE FAMILY DOMAIN-CONTAINING PROTEIN 1"/>
    <property type="match status" value="1"/>
</dbReference>
<name>A0A0F6W262_9BACT</name>
<dbReference type="SMART" id="SM00278">
    <property type="entry name" value="HhH1"/>
    <property type="match status" value="2"/>
</dbReference>
<feature type="compositionally biased region" description="Acidic residues" evidence="1">
    <location>
        <begin position="133"/>
        <end position="147"/>
    </location>
</feature>
<dbReference type="PANTHER" id="PTHR21180:SF32">
    <property type="entry name" value="ENDONUCLEASE_EXONUCLEASE_PHOSPHATASE FAMILY DOMAIN-CONTAINING PROTEIN 1"/>
    <property type="match status" value="1"/>
</dbReference>
<dbReference type="Gene3D" id="1.10.150.320">
    <property type="entry name" value="Photosystem II 12 kDa extrinsic protein"/>
    <property type="match status" value="1"/>
</dbReference>
<dbReference type="InterPro" id="IPR004509">
    <property type="entry name" value="Competence_ComEA_HhH"/>
</dbReference>